<reference evidence="1" key="1">
    <citation type="submission" date="2015-10" db="EMBL/GenBank/DDBJ databases">
        <authorList>
            <person name="Gilbert D.G."/>
        </authorList>
    </citation>
    <scope>NUCLEOTIDE SEQUENCE</scope>
</reference>
<sequence>MPILCKVHRGDFIESIHVAYAVVVNGEGEIVYSSGDPHYLTCVRSTLKPFQASATVKEGATKAVGLTPAESALMCASHNGEDIHVKTAESMLKKIGYDTSYYECGTHFPYDKESKIKLIQNDEKASALHNNCSGKHAGMLCLAKHLQIDPKGYTDLNHPVQQLIMEQVKRFSELDEFPLAIDGCSAPVPFLPLFNIALMYQKFAGGNYDELNTLFDAITSNPYLIAGQDRFDTDFIKAMAGNAVTKVGGEGVRGVGIRTAKGETYGVALKVLDGNQRCNPIATLAVLEEIDLLTDDELDKLSPYKKIVLQNHRKIETGSIKVEL</sequence>
<dbReference type="EC" id="3.5.1.1" evidence="1"/>
<dbReference type="Pfam" id="PF06089">
    <property type="entry name" value="Asparaginase_II"/>
    <property type="match status" value="1"/>
</dbReference>
<dbReference type="PANTHER" id="PTHR42110:SF1">
    <property type="entry name" value="L-ASPARAGINASE, PUTATIVE (AFU_ORTHOLOGUE AFUA_3G11890)-RELATED"/>
    <property type="match status" value="1"/>
</dbReference>
<dbReference type="PANTHER" id="PTHR42110">
    <property type="entry name" value="L-ASPARAGINASE, PUTATIVE (AFU_ORTHOLOGUE AFUA_3G11890)-RELATED"/>
    <property type="match status" value="1"/>
</dbReference>
<evidence type="ECO:0000313" key="1">
    <source>
        <dbReference type="EMBL" id="CUV08721.1"/>
    </source>
</evidence>
<dbReference type="EMBL" id="FAXC01000113">
    <property type="protein sequence ID" value="CUV08721.1"/>
    <property type="molecule type" value="Genomic_DNA"/>
</dbReference>
<dbReference type="AlphaFoldDB" id="A0A161KGG1"/>
<keyword evidence="1" id="KW-0378">Hydrolase</keyword>
<dbReference type="GO" id="GO:0004067">
    <property type="term" value="F:asparaginase activity"/>
    <property type="evidence" value="ECO:0007669"/>
    <property type="project" value="UniProtKB-EC"/>
</dbReference>
<accession>A0A161KGG1</accession>
<name>A0A161KGG1_9ZZZZ</name>
<proteinExistence type="predicted"/>
<dbReference type="InterPro" id="IPR010349">
    <property type="entry name" value="Asparaginase_II"/>
</dbReference>
<gene>
    <name evidence="1" type="ORF">MGWOODY_Mmi2307</name>
</gene>
<protein>
    <submittedName>
        <fullName evidence="1">Atypical L-asparaginase, Rhizobium type</fullName>
        <ecNumber evidence="1">3.5.1.1</ecNumber>
    </submittedName>
</protein>
<organism evidence="1">
    <name type="scientific">hydrothermal vent metagenome</name>
    <dbReference type="NCBI Taxonomy" id="652676"/>
    <lineage>
        <taxon>unclassified sequences</taxon>
        <taxon>metagenomes</taxon>
        <taxon>ecological metagenomes</taxon>
    </lineage>
</organism>